<feature type="compositionally biased region" description="Low complexity" evidence="1">
    <location>
        <begin position="898"/>
        <end position="907"/>
    </location>
</feature>
<name>L1IFR3_GUITC</name>
<dbReference type="Proteomes" id="UP000011087">
    <property type="component" value="Unassembled WGS sequence"/>
</dbReference>
<evidence type="ECO:0000313" key="2">
    <source>
        <dbReference type="EMBL" id="EKX35101.1"/>
    </source>
</evidence>
<dbReference type="KEGG" id="gtt:GUITHDRAFT_146771"/>
<evidence type="ECO:0000256" key="1">
    <source>
        <dbReference type="SAM" id="MobiDB-lite"/>
    </source>
</evidence>
<dbReference type="HOGENOM" id="CLU_271211_0_0_1"/>
<evidence type="ECO:0000313" key="3">
    <source>
        <dbReference type="EnsemblProtists" id="EKX35101"/>
    </source>
</evidence>
<reference evidence="2 4" key="1">
    <citation type="journal article" date="2012" name="Nature">
        <title>Algal genomes reveal evolutionary mosaicism and the fate of nucleomorphs.</title>
        <authorList>
            <consortium name="DOE Joint Genome Institute"/>
            <person name="Curtis B.A."/>
            <person name="Tanifuji G."/>
            <person name="Burki F."/>
            <person name="Gruber A."/>
            <person name="Irimia M."/>
            <person name="Maruyama S."/>
            <person name="Arias M.C."/>
            <person name="Ball S.G."/>
            <person name="Gile G.H."/>
            <person name="Hirakawa Y."/>
            <person name="Hopkins J.F."/>
            <person name="Kuo A."/>
            <person name="Rensing S.A."/>
            <person name="Schmutz J."/>
            <person name="Symeonidi A."/>
            <person name="Elias M."/>
            <person name="Eveleigh R.J."/>
            <person name="Herman E.K."/>
            <person name="Klute M.J."/>
            <person name="Nakayama T."/>
            <person name="Obornik M."/>
            <person name="Reyes-Prieto A."/>
            <person name="Armbrust E.V."/>
            <person name="Aves S.J."/>
            <person name="Beiko R.G."/>
            <person name="Coutinho P."/>
            <person name="Dacks J.B."/>
            <person name="Durnford D.G."/>
            <person name="Fast N.M."/>
            <person name="Green B.R."/>
            <person name="Grisdale C.J."/>
            <person name="Hempel F."/>
            <person name="Henrissat B."/>
            <person name="Hoppner M.P."/>
            <person name="Ishida K."/>
            <person name="Kim E."/>
            <person name="Koreny L."/>
            <person name="Kroth P.G."/>
            <person name="Liu Y."/>
            <person name="Malik S.B."/>
            <person name="Maier U.G."/>
            <person name="McRose D."/>
            <person name="Mock T."/>
            <person name="Neilson J.A."/>
            <person name="Onodera N.T."/>
            <person name="Poole A.M."/>
            <person name="Pritham E.J."/>
            <person name="Richards T.A."/>
            <person name="Rocap G."/>
            <person name="Roy S.W."/>
            <person name="Sarai C."/>
            <person name="Schaack S."/>
            <person name="Shirato S."/>
            <person name="Slamovits C.H."/>
            <person name="Spencer D.F."/>
            <person name="Suzuki S."/>
            <person name="Worden A.Z."/>
            <person name="Zauner S."/>
            <person name="Barry K."/>
            <person name="Bell C."/>
            <person name="Bharti A.K."/>
            <person name="Crow J.A."/>
            <person name="Grimwood J."/>
            <person name="Kramer R."/>
            <person name="Lindquist E."/>
            <person name="Lucas S."/>
            <person name="Salamov A."/>
            <person name="McFadden G.I."/>
            <person name="Lane C.E."/>
            <person name="Keeling P.J."/>
            <person name="Gray M.W."/>
            <person name="Grigoriev I.V."/>
            <person name="Archibald J.M."/>
        </authorList>
    </citation>
    <scope>NUCLEOTIDE SEQUENCE</scope>
    <source>
        <strain evidence="2 4">CCMP2712</strain>
    </source>
</reference>
<keyword evidence="4" id="KW-1185">Reference proteome</keyword>
<feature type="region of interest" description="Disordered" evidence="1">
    <location>
        <begin position="1"/>
        <end position="29"/>
    </location>
</feature>
<dbReference type="PANTHER" id="PTHR24216">
    <property type="entry name" value="PAXILLIN-RELATED"/>
    <property type="match status" value="1"/>
</dbReference>
<sequence>MDELNRAIRTPGLRSARDGPAARPVENPAKTGYRRYGNFVDMDVTNAKYALGLVQAEANSNDNAQSIYLAGINNILKKKRAGINGKDDSDEDSDNQWSDDEDIDYETVRHMLGKMMLRDMFALYAHVVEKELVTTLTGLEEMESKSDYNMVGNALFTLYSEAEWVKECVQLVKVADSVIPDFIKAHGLQRLIDLFSAGSKASSVSKTIGGVKGYTLQKIRTLAVLDCFDETLGDIYDCCVYSVEVLKCIMLASRLVCARKYEGMLMDYWQKNKKYDKLCLNSYKHAVGQTLLGPVFDKAFEDMQGSDGPFFVRKVGVDAKFKLSPHLAGFSPISQFGSYGLVSTDLYACYGEEMKTFNGLQDLYLQYMTSPPESAVVRCVQDRVRQRVNDLARVSGMTKLADFVEGLEAKLGSDRLMEQKLYLEWILTNKAVLNKLYPLHSFDDDGCYYKEALRDTAAEREGTDALGGKRYEIFSFMNTMSFKKLHVLVKYIADEKVDEMFIQDPSIAELALKVACMYIVDSNLAEFARVEQLDREAVASHSLGAHDAELYDKLVSNLLESSKELEAIKRNTSPAVGAALGATIGVSIRLPPSGPPPASALQEGDSLRLAPLSVTDLLTADSVEVIENLSAVDPSLANVVNEQVKDSLQAGKQIEVPSMTPLEAQAMTLTYIEKDIEHVKQMMSSGISDADKESIVKGIEVKLEDCGKNLGSIQGMYTQSEQLFDRIKALYDAEKTKDPSSATTTTLHNLTVQASAKLSDIKDFVDGAKHQVASVEKLKSDVMSSLSFSFCTSEQLRADTFVVSVQNLLKEADATLRLLKDDDAEAVKIEALAHHTPPASPRPTPPASPRPTPPASPRPTPPASPRPASPLHPTPPASPRPTPPAPLHPTPPAPHPPTGSSSTYTPPFTLPPAPAPVAPAAMGPLPGAPLDPLQVQLVLHRMVADISAIMQYQVTNVQRLVEKEVVVEKDLADLKSGKYQGKPLYGAAVSSKLEGRAAAHKPRNTAITWMVKMERRNSARKRVVDGVIRACVTKHGGALAWCPLFMIVGGDADGDVGVGPADEAVGVDGLAPHERDAGVDVDEQGRNLVLWSWMVFWIHGMIASPTKALIAVETKVNTAMQLHLYHVSSSTPITLECFPGPNFMKCESITPSSEKMASTIVIHVISTTDVSRLSSKKRLISSIAVRSSPLPPCPAAR</sequence>
<proteinExistence type="predicted"/>
<accession>L1IFR3</accession>
<organism evidence="2">
    <name type="scientific">Guillardia theta (strain CCMP2712)</name>
    <name type="common">Cryptophyte</name>
    <dbReference type="NCBI Taxonomy" id="905079"/>
    <lineage>
        <taxon>Eukaryota</taxon>
        <taxon>Cryptophyceae</taxon>
        <taxon>Pyrenomonadales</taxon>
        <taxon>Geminigeraceae</taxon>
        <taxon>Guillardia</taxon>
    </lineage>
</organism>
<gene>
    <name evidence="2" type="ORF">GUITHDRAFT_146771</name>
</gene>
<evidence type="ECO:0000313" key="4">
    <source>
        <dbReference type="Proteomes" id="UP000011087"/>
    </source>
</evidence>
<dbReference type="EnsemblProtists" id="EKX35101">
    <property type="protein sequence ID" value="EKX35101"/>
    <property type="gene ID" value="GUITHDRAFT_146771"/>
</dbReference>
<dbReference type="GeneID" id="17291798"/>
<dbReference type="STRING" id="905079.L1IFR3"/>
<protein>
    <submittedName>
        <fullName evidence="2 3">Uncharacterized protein</fullName>
    </submittedName>
</protein>
<dbReference type="AlphaFoldDB" id="L1IFR3"/>
<dbReference type="PaxDb" id="55529-EKX35101"/>
<dbReference type="RefSeq" id="XP_005822081.1">
    <property type="nucleotide sequence ID" value="XM_005822024.1"/>
</dbReference>
<reference evidence="3" key="3">
    <citation type="submission" date="2015-06" db="UniProtKB">
        <authorList>
            <consortium name="EnsemblProtists"/>
        </authorList>
    </citation>
    <scope>IDENTIFICATION</scope>
</reference>
<feature type="region of interest" description="Disordered" evidence="1">
    <location>
        <begin position="832"/>
        <end position="912"/>
    </location>
</feature>
<feature type="compositionally biased region" description="Pro residues" evidence="1">
    <location>
        <begin position="838"/>
        <end position="897"/>
    </location>
</feature>
<dbReference type="EMBL" id="JH993097">
    <property type="protein sequence ID" value="EKX35101.1"/>
    <property type="molecule type" value="Genomic_DNA"/>
</dbReference>
<reference evidence="4" key="2">
    <citation type="submission" date="2012-11" db="EMBL/GenBank/DDBJ databases">
        <authorList>
            <person name="Kuo A."/>
            <person name="Curtis B.A."/>
            <person name="Tanifuji G."/>
            <person name="Burki F."/>
            <person name="Gruber A."/>
            <person name="Irimia M."/>
            <person name="Maruyama S."/>
            <person name="Arias M.C."/>
            <person name="Ball S.G."/>
            <person name="Gile G.H."/>
            <person name="Hirakawa Y."/>
            <person name="Hopkins J.F."/>
            <person name="Rensing S.A."/>
            <person name="Schmutz J."/>
            <person name="Symeonidi A."/>
            <person name="Elias M."/>
            <person name="Eveleigh R.J."/>
            <person name="Herman E.K."/>
            <person name="Klute M.J."/>
            <person name="Nakayama T."/>
            <person name="Obornik M."/>
            <person name="Reyes-Prieto A."/>
            <person name="Armbrust E.V."/>
            <person name="Aves S.J."/>
            <person name="Beiko R.G."/>
            <person name="Coutinho P."/>
            <person name="Dacks J.B."/>
            <person name="Durnford D.G."/>
            <person name="Fast N.M."/>
            <person name="Green B.R."/>
            <person name="Grisdale C."/>
            <person name="Hempe F."/>
            <person name="Henrissat B."/>
            <person name="Hoppner M.P."/>
            <person name="Ishida K.-I."/>
            <person name="Kim E."/>
            <person name="Koreny L."/>
            <person name="Kroth P.G."/>
            <person name="Liu Y."/>
            <person name="Malik S.-B."/>
            <person name="Maier U.G."/>
            <person name="McRose D."/>
            <person name="Mock T."/>
            <person name="Neilson J.A."/>
            <person name="Onodera N.T."/>
            <person name="Poole A.M."/>
            <person name="Pritham E.J."/>
            <person name="Richards T.A."/>
            <person name="Rocap G."/>
            <person name="Roy S.W."/>
            <person name="Sarai C."/>
            <person name="Schaack S."/>
            <person name="Shirato S."/>
            <person name="Slamovits C.H."/>
            <person name="Spencer D.F."/>
            <person name="Suzuki S."/>
            <person name="Worden A.Z."/>
            <person name="Zauner S."/>
            <person name="Barry K."/>
            <person name="Bell C."/>
            <person name="Bharti A.K."/>
            <person name="Crow J.A."/>
            <person name="Grimwood J."/>
            <person name="Kramer R."/>
            <person name="Lindquist E."/>
            <person name="Lucas S."/>
            <person name="Salamov A."/>
            <person name="McFadden G.I."/>
            <person name="Lane C.E."/>
            <person name="Keeling P.J."/>
            <person name="Gray M.W."/>
            <person name="Grigoriev I.V."/>
            <person name="Archibald J.M."/>
        </authorList>
    </citation>
    <scope>NUCLEOTIDE SEQUENCE</scope>
    <source>
        <strain evidence="4">CCMP2712</strain>
    </source>
</reference>